<comment type="caution">
    <text evidence="1">The sequence shown here is derived from an EMBL/GenBank/DDBJ whole genome shotgun (WGS) entry which is preliminary data.</text>
</comment>
<reference evidence="1 2" key="1">
    <citation type="journal article" date="2014" name="Nat. Genet.">
        <title>Genome sequence of the hot pepper provides insights into the evolution of pungency in Capsicum species.</title>
        <authorList>
            <person name="Kim S."/>
            <person name="Park M."/>
            <person name="Yeom S.I."/>
            <person name="Kim Y.M."/>
            <person name="Lee J.M."/>
            <person name="Lee H.A."/>
            <person name="Seo E."/>
            <person name="Choi J."/>
            <person name="Cheong K."/>
            <person name="Kim K.T."/>
            <person name="Jung K."/>
            <person name="Lee G.W."/>
            <person name="Oh S.K."/>
            <person name="Bae C."/>
            <person name="Kim S.B."/>
            <person name="Lee H.Y."/>
            <person name="Kim S.Y."/>
            <person name="Kim M.S."/>
            <person name="Kang B.C."/>
            <person name="Jo Y.D."/>
            <person name="Yang H.B."/>
            <person name="Jeong H.J."/>
            <person name="Kang W.H."/>
            <person name="Kwon J.K."/>
            <person name="Shin C."/>
            <person name="Lim J.Y."/>
            <person name="Park J.H."/>
            <person name="Huh J.H."/>
            <person name="Kim J.S."/>
            <person name="Kim B.D."/>
            <person name="Cohen O."/>
            <person name="Paran I."/>
            <person name="Suh M.C."/>
            <person name="Lee S.B."/>
            <person name="Kim Y.K."/>
            <person name="Shin Y."/>
            <person name="Noh S.J."/>
            <person name="Park J."/>
            <person name="Seo Y.S."/>
            <person name="Kwon S.Y."/>
            <person name="Kim H.A."/>
            <person name="Park J.M."/>
            <person name="Kim H.J."/>
            <person name="Choi S.B."/>
            <person name="Bosland P.W."/>
            <person name="Reeves G."/>
            <person name="Jo S.H."/>
            <person name="Lee B.W."/>
            <person name="Cho H.T."/>
            <person name="Choi H.S."/>
            <person name="Lee M.S."/>
            <person name="Yu Y."/>
            <person name="Do Choi Y."/>
            <person name="Park B.S."/>
            <person name="van Deynze A."/>
            <person name="Ashrafi H."/>
            <person name="Hill T."/>
            <person name="Kim W.T."/>
            <person name="Pai H.S."/>
            <person name="Ahn H.K."/>
            <person name="Yeam I."/>
            <person name="Giovannoni J.J."/>
            <person name="Rose J.K."/>
            <person name="Sorensen I."/>
            <person name="Lee S.J."/>
            <person name="Kim R.W."/>
            <person name="Choi I.Y."/>
            <person name="Choi B.S."/>
            <person name="Lim J.S."/>
            <person name="Lee Y.H."/>
            <person name="Choi D."/>
        </authorList>
    </citation>
    <scope>NUCLEOTIDE SEQUENCE [LARGE SCALE GENOMIC DNA]</scope>
    <source>
        <strain evidence="2">cv. CM334</strain>
    </source>
</reference>
<accession>A0A2G2ZNI0</accession>
<dbReference type="OMA" id="YNMITIN"/>
<dbReference type="EMBL" id="AYRZ02000004">
    <property type="protein sequence ID" value="PHT83533.1"/>
    <property type="molecule type" value="Genomic_DNA"/>
</dbReference>
<protein>
    <recommendedName>
        <fullName evidence="3">Transposase-associated domain-containing protein</fullName>
    </recommendedName>
</protein>
<proteinExistence type="predicted"/>
<dbReference type="AlphaFoldDB" id="A0A2G2ZNI0"/>
<keyword evidence="2" id="KW-1185">Reference proteome</keyword>
<reference evidence="1 2" key="2">
    <citation type="journal article" date="2017" name="Genome Biol.">
        <title>New reference genome sequences of hot pepper reveal the massive evolution of plant disease-resistance genes by retroduplication.</title>
        <authorList>
            <person name="Kim S."/>
            <person name="Park J."/>
            <person name="Yeom S.I."/>
            <person name="Kim Y.M."/>
            <person name="Seo E."/>
            <person name="Kim K.T."/>
            <person name="Kim M.S."/>
            <person name="Lee J.M."/>
            <person name="Cheong K."/>
            <person name="Shin H.S."/>
            <person name="Kim S.B."/>
            <person name="Han K."/>
            <person name="Lee J."/>
            <person name="Park M."/>
            <person name="Lee H.A."/>
            <person name="Lee H.Y."/>
            <person name="Lee Y."/>
            <person name="Oh S."/>
            <person name="Lee J.H."/>
            <person name="Choi E."/>
            <person name="Choi E."/>
            <person name="Lee S.E."/>
            <person name="Jeon J."/>
            <person name="Kim H."/>
            <person name="Choi G."/>
            <person name="Song H."/>
            <person name="Lee J."/>
            <person name="Lee S.C."/>
            <person name="Kwon J.K."/>
            <person name="Lee H.Y."/>
            <person name="Koo N."/>
            <person name="Hong Y."/>
            <person name="Kim R.W."/>
            <person name="Kang W.H."/>
            <person name="Huh J.H."/>
            <person name="Kang B.C."/>
            <person name="Yang T.J."/>
            <person name="Lee Y.H."/>
            <person name="Bennetzen J.L."/>
            <person name="Choi D."/>
        </authorList>
    </citation>
    <scope>NUCLEOTIDE SEQUENCE [LARGE SCALE GENOMIC DNA]</scope>
    <source>
        <strain evidence="2">cv. CM334</strain>
    </source>
</reference>
<dbReference type="Proteomes" id="UP000222542">
    <property type="component" value="Unassembled WGS sequence"/>
</dbReference>
<evidence type="ECO:0008006" key="3">
    <source>
        <dbReference type="Google" id="ProtNLM"/>
    </source>
</evidence>
<evidence type="ECO:0000313" key="1">
    <source>
        <dbReference type="EMBL" id="PHT83533.1"/>
    </source>
</evidence>
<sequence length="276" mass="33253">MEHDYSWIYHRNNDNRMGIREEFVEGVKRFVEHAKTLDLWTRFRVIRCPCVRCDGINLFSDYFEEFKNYYLEEAFFLEHELGFEKWSREYFPDNRYNMITINIAESINSLLIVERKYPVASIFNSIAKRFGEKFRESHAYVLNYKDNKFMPLPLKKSKYDLVKIPCTHAMSAFRSKHGDDYSLSIYEYSLPVYKVEEYLLVYLELINVVPLEFEWRMPQELLDRNIISPLVATKLGRKKRKRVKRVGEAFKTKRRNKCSLFKRPGHKRTTCNNKKS</sequence>
<gene>
    <name evidence="1" type="ORF">T459_11976</name>
</gene>
<name>A0A2G2ZNI0_CAPAN</name>
<evidence type="ECO:0000313" key="2">
    <source>
        <dbReference type="Proteomes" id="UP000222542"/>
    </source>
</evidence>
<dbReference type="Gramene" id="PHT83533">
    <property type="protein sequence ID" value="PHT83533"/>
    <property type="gene ID" value="T459_11976"/>
</dbReference>
<organism evidence="1 2">
    <name type="scientific">Capsicum annuum</name>
    <name type="common">Capsicum pepper</name>
    <dbReference type="NCBI Taxonomy" id="4072"/>
    <lineage>
        <taxon>Eukaryota</taxon>
        <taxon>Viridiplantae</taxon>
        <taxon>Streptophyta</taxon>
        <taxon>Embryophyta</taxon>
        <taxon>Tracheophyta</taxon>
        <taxon>Spermatophyta</taxon>
        <taxon>Magnoliopsida</taxon>
        <taxon>eudicotyledons</taxon>
        <taxon>Gunneridae</taxon>
        <taxon>Pentapetalae</taxon>
        <taxon>asterids</taxon>
        <taxon>lamiids</taxon>
        <taxon>Solanales</taxon>
        <taxon>Solanaceae</taxon>
        <taxon>Solanoideae</taxon>
        <taxon>Capsiceae</taxon>
        <taxon>Capsicum</taxon>
    </lineage>
</organism>